<gene>
    <name evidence="3" type="ORF">U1T56_20670</name>
</gene>
<name>A0ABU8XZ11_9PROT</name>
<dbReference type="EMBL" id="JBBLZC010000030">
    <property type="protein sequence ID" value="MEK0085574.1"/>
    <property type="molecule type" value="Genomic_DNA"/>
</dbReference>
<dbReference type="Pfam" id="PF01266">
    <property type="entry name" value="DAO"/>
    <property type="match status" value="1"/>
</dbReference>
<keyword evidence="1 3" id="KW-0560">Oxidoreductase</keyword>
<reference evidence="3 4" key="1">
    <citation type="submission" date="2024-01" db="EMBL/GenBank/DDBJ databases">
        <title>Multi-omics insights into the function and evolution of sodium benzoate biodegradation pathways in Benzoatithermus flavus gen. nov., sp. nov. from hot spring.</title>
        <authorList>
            <person name="Hu C.-J."/>
            <person name="Li W.-J."/>
        </authorList>
    </citation>
    <scope>NUCLEOTIDE SEQUENCE [LARGE SCALE GENOMIC DNA]</scope>
    <source>
        <strain evidence="3 4">SYSU G07066</strain>
    </source>
</reference>
<protein>
    <submittedName>
        <fullName evidence="3">FAD-dependent oxidoreductase</fullName>
        <ecNumber evidence="3">1.-.-.-</ecNumber>
    </submittedName>
</protein>
<proteinExistence type="predicted"/>
<evidence type="ECO:0000256" key="1">
    <source>
        <dbReference type="ARBA" id="ARBA00023002"/>
    </source>
</evidence>
<dbReference type="PANTHER" id="PTHR13847">
    <property type="entry name" value="SARCOSINE DEHYDROGENASE-RELATED"/>
    <property type="match status" value="1"/>
</dbReference>
<dbReference type="Gene3D" id="3.30.9.10">
    <property type="entry name" value="D-Amino Acid Oxidase, subunit A, domain 2"/>
    <property type="match status" value="1"/>
</dbReference>
<dbReference type="EC" id="1.-.-.-" evidence="3"/>
<dbReference type="InterPro" id="IPR036188">
    <property type="entry name" value="FAD/NAD-bd_sf"/>
</dbReference>
<sequence>MGERYDAVIVGAGIMGCAIALELARKGWRTLNVDALPAAGYGSTSASAAVIRVYYSTLSGTVLAYEGYHYWRHWREHLDLPADEELARFVETGSVVIKTEENRHLRPVCALMERLGIPFEDWDAPRLKRELPFYDLGRYAPPRRPEDPAFGESSGEIAGAVMFPSCGYVSDPQLAARNLQRAAERRGARFRFNAKVMAIRSAAGRVQGVTLADGTAIDAAVVVNAAGPHSAVINRMAGVEADMGVSTRPLRQEVAYVPAPPGVDFSRRGLVCADGDVGCYWRSDIGNKLLIGGLEPACDPLEWVDPDDWNRELTEQWTAQVYRTALRIPTLPIPSQASGVAALYDVSDDWIPIYDRSSLKGYYMAVGTSGNQFKNAPLVGVLMAELIQACEQGLDHDREPLKLEGRYTGLTIDMGFFSRLRSVNRDSSFSVLG</sequence>
<evidence type="ECO:0000259" key="2">
    <source>
        <dbReference type="Pfam" id="PF01266"/>
    </source>
</evidence>
<evidence type="ECO:0000313" key="4">
    <source>
        <dbReference type="Proteomes" id="UP001375743"/>
    </source>
</evidence>
<dbReference type="PROSITE" id="PS51257">
    <property type="entry name" value="PROKAR_LIPOPROTEIN"/>
    <property type="match status" value="1"/>
</dbReference>
<dbReference type="SUPFAM" id="SSF51905">
    <property type="entry name" value="FAD/NAD(P)-binding domain"/>
    <property type="match status" value="1"/>
</dbReference>
<keyword evidence="4" id="KW-1185">Reference proteome</keyword>
<accession>A0ABU8XZ11</accession>
<dbReference type="Gene3D" id="3.50.50.60">
    <property type="entry name" value="FAD/NAD(P)-binding domain"/>
    <property type="match status" value="1"/>
</dbReference>
<organism evidence="3 4">
    <name type="scientific">Benzoatithermus flavus</name>
    <dbReference type="NCBI Taxonomy" id="3108223"/>
    <lineage>
        <taxon>Bacteria</taxon>
        <taxon>Pseudomonadati</taxon>
        <taxon>Pseudomonadota</taxon>
        <taxon>Alphaproteobacteria</taxon>
        <taxon>Geminicoccales</taxon>
        <taxon>Geminicoccaceae</taxon>
        <taxon>Benzoatithermus</taxon>
    </lineage>
</organism>
<dbReference type="RefSeq" id="WP_418161424.1">
    <property type="nucleotide sequence ID" value="NZ_JBBLZC010000030.1"/>
</dbReference>
<comment type="caution">
    <text evidence="3">The sequence shown here is derived from an EMBL/GenBank/DDBJ whole genome shotgun (WGS) entry which is preliminary data.</text>
</comment>
<dbReference type="GO" id="GO:0016491">
    <property type="term" value="F:oxidoreductase activity"/>
    <property type="evidence" value="ECO:0007669"/>
    <property type="project" value="UniProtKB-KW"/>
</dbReference>
<dbReference type="InterPro" id="IPR006076">
    <property type="entry name" value="FAD-dep_OxRdtase"/>
</dbReference>
<feature type="domain" description="FAD dependent oxidoreductase" evidence="2">
    <location>
        <begin position="6"/>
        <end position="386"/>
    </location>
</feature>
<dbReference type="Proteomes" id="UP001375743">
    <property type="component" value="Unassembled WGS sequence"/>
</dbReference>
<evidence type="ECO:0000313" key="3">
    <source>
        <dbReference type="EMBL" id="MEK0085574.1"/>
    </source>
</evidence>